<name>S4NK39_9NEOP</name>
<feature type="non-terminal residue" evidence="1">
    <location>
        <position position="1"/>
    </location>
</feature>
<sequence length="67" mass="7732">KLCFSIIINLYMRIIAQFALVSKINNTRLQSISYRRSILHVKSKIEFWISSFSNNTAQGKSPKVLTN</sequence>
<protein>
    <submittedName>
        <fullName evidence="1">Uncharacterized protein</fullName>
    </submittedName>
</protein>
<reference evidence="1" key="1">
    <citation type="journal article" date="2013" name="BMC Genomics">
        <title>Unscrambling butterfly oogenesis.</title>
        <authorList>
            <person name="Carter J.M."/>
            <person name="Baker S.C."/>
            <person name="Pink R."/>
            <person name="Carter D.R."/>
            <person name="Collins A."/>
            <person name="Tomlin J."/>
            <person name="Gibbs M."/>
            <person name="Breuker C.J."/>
        </authorList>
    </citation>
    <scope>NUCLEOTIDE SEQUENCE</scope>
    <source>
        <tissue evidence="1">Ovary</tissue>
    </source>
</reference>
<evidence type="ECO:0000313" key="1">
    <source>
        <dbReference type="EMBL" id="JAA79111.1"/>
    </source>
</evidence>
<dbReference type="AlphaFoldDB" id="S4NK39"/>
<organism evidence="1">
    <name type="scientific">Pararge aegeria</name>
    <name type="common">speckled wood butterfly</name>
    <dbReference type="NCBI Taxonomy" id="116150"/>
    <lineage>
        <taxon>Eukaryota</taxon>
        <taxon>Metazoa</taxon>
        <taxon>Ecdysozoa</taxon>
        <taxon>Arthropoda</taxon>
        <taxon>Hexapoda</taxon>
        <taxon>Insecta</taxon>
        <taxon>Pterygota</taxon>
        <taxon>Neoptera</taxon>
        <taxon>Endopterygota</taxon>
        <taxon>Lepidoptera</taxon>
        <taxon>Glossata</taxon>
        <taxon>Ditrysia</taxon>
        <taxon>Papilionoidea</taxon>
        <taxon>Nymphalidae</taxon>
        <taxon>Satyrinae</taxon>
        <taxon>Satyrini</taxon>
        <taxon>Parargina</taxon>
        <taxon>Pararge</taxon>
    </lineage>
</organism>
<dbReference type="EMBL" id="GAIX01013449">
    <property type="protein sequence ID" value="JAA79111.1"/>
    <property type="molecule type" value="Transcribed_RNA"/>
</dbReference>
<proteinExistence type="predicted"/>
<reference evidence="1" key="2">
    <citation type="submission" date="2013-05" db="EMBL/GenBank/DDBJ databases">
        <authorList>
            <person name="Carter J.-M."/>
            <person name="Baker S.C."/>
            <person name="Pink R."/>
            <person name="Carter D.R.F."/>
            <person name="Collins A."/>
            <person name="Tomlin J."/>
            <person name="Gibbs M."/>
            <person name="Breuker C.J."/>
        </authorList>
    </citation>
    <scope>NUCLEOTIDE SEQUENCE</scope>
    <source>
        <tissue evidence="1">Ovary</tissue>
    </source>
</reference>
<accession>S4NK39</accession>